<keyword evidence="13" id="KW-0732">Signal</keyword>
<evidence type="ECO:0000256" key="12">
    <source>
        <dbReference type="SAM" id="MobiDB-lite"/>
    </source>
</evidence>
<dbReference type="FunFam" id="3.40.50.410:FF:000101">
    <property type="entry name" value="General transcription factor IIH subunit, putative"/>
    <property type="match status" value="1"/>
</dbReference>
<evidence type="ECO:0000256" key="10">
    <source>
        <dbReference type="RuleBase" id="RU004336"/>
    </source>
</evidence>
<keyword evidence="10" id="KW-0326">Glycosidase</keyword>
<evidence type="ECO:0008006" key="16">
    <source>
        <dbReference type="Google" id="ProtNLM"/>
    </source>
</evidence>
<evidence type="ECO:0000256" key="4">
    <source>
        <dbReference type="ARBA" id="ARBA00022763"/>
    </source>
</evidence>
<dbReference type="PROSITE" id="PS00587">
    <property type="entry name" value="GLYCOSYL_HYDROL_F17"/>
    <property type="match status" value="1"/>
</dbReference>
<feature type="signal peptide" evidence="13">
    <location>
        <begin position="1"/>
        <end position="21"/>
    </location>
</feature>
<feature type="region of interest" description="Disordered" evidence="12">
    <location>
        <begin position="309"/>
        <end position="372"/>
    </location>
</feature>
<dbReference type="EMBL" id="JAENGZ010000027">
    <property type="protein sequence ID" value="KAG6972958.1"/>
    <property type="molecule type" value="Genomic_DNA"/>
</dbReference>
<evidence type="ECO:0000256" key="13">
    <source>
        <dbReference type="SAM" id="SignalP"/>
    </source>
</evidence>
<organism evidence="14 15">
    <name type="scientific">Phytophthora cactorum</name>
    <dbReference type="NCBI Taxonomy" id="29920"/>
    <lineage>
        <taxon>Eukaryota</taxon>
        <taxon>Sar</taxon>
        <taxon>Stramenopiles</taxon>
        <taxon>Oomycota</taxon>
        <taxon>Peronosporomycetes</taxon>
        <taxon>Peronosporales</taxon>
        <taxon>Peronosporaceae</taxon>
        <taxon>Phytophthora</taxon>
    </lineage>
</organism>
<keyword evidence="6 11" id="KW-0862">Zinc</keyword>
<dbReference type="GO" id="GO:0005975">
    <property type="term" value="P:carbohydrate metabolic process"/>
    <property type="evidence" value="ECO:0007669"/>
    <property type="project" value="InterPro"/>
</dbReference>
<dbReference type="InterPro" id="IPR004600">
    <property type="entry name" value="TFIIH_Tfb4/GTF2H3"/>
</dbReference>
<evidence type="ECO:0000313" key="14">
    <source>
        <dbReference type="EMBL" id="KAG6972958.1"/>
    </source>
</evidence>
<proteinExistence type="inferred from homology"/>
<dbReference type="GO" id="GO:0006289">
    <property type="term" value="P:nucleotide-excision repair"/>
    <property type="evidence" value="ECO:0007669"/>
    <property type="project" value="UniProtKB-UniRule"/>
</dbReference>
<reference evidence="14" key="1">
    <citation type="submission" date="2021-01" db="EMBL/GenBank/DDBJ databases">
        <title>Phytophthora aleatoria, a newly-described species from Pinus radiata is distinct from Phytophthora cactorum isolates based on comparative genomics.</title>
        <authorList>
            <person name="Mcdougal R."/>
            <person name="Panda P."/>
            <person name="Williams N."/>
            <person name="Studholme D.J."/>
        </authorList>
    </citation>
    <scope>NUCLEOTIDE SEQUENCE</scope>
    <source>
        <strain evidence="14">NZFS 3830</strain>
    </source>
</reference>
<evidence type="ECO:0000256" key="1">
    <source>
        <dbReference type="ARBA" id="ARBA00004123"/>
    </source>
</evidence>
<comment type="subcellular location">
    <subcellularLocation>
        <location evidence="1 11">Nucleus</location>
    </subcellularLocation>
</comment>
<dbReference type="Proteomes" id="UP000688947">
    <property type="component" value="Unassembled WGS sequence"/>
</dbReference>
<keyword evidence="11" id="KW-0805">Transcription regulation</keyword>
<keyword evidence="11" id="KW-0804">Transcription</keyword>
<evidence type="ECO:0000256" key="5">
    <source>
        <dbReference type="ARBA" id="ARBA00022801"/>
    </source>
</evidence>
<sequence>MVRVLALSAAAVAALASSTSALDQKLYGLNYDLRQGPDWDPSKCKSSDTIASDLKILSAITSNVRTYSLSDCDVTGVLKAAKELSLTVWLGVWVSEDSKVYDAEVKAFKELISAGLIDSNVVGINVGSEAVYREDITAEQAIKYVTDFKKVMSDNDISVPVSITDIIDTFVQYPDMLKAGDIVTINQFPFWEKIEADKAAAQFNKRIQPLLKMAGDMEVIISETGWPTGGSAKNGSVASEENGAIYLNDFYQLAESKGWKYYYFAGFDTPYKEEQADDTTTVESHFGIFDDKGTMKTAYESLKFTKNGDLGTSGSSDTTTSSGSSSTTVGAGTVHPGSGTSSGTPGTSTTSGTSNTQSSSSTDTAGSSSISTENGSSQLMAASFAAVVGVVSTMFWSLMAQANGVTISESANEGLLVLVIDTNPVHWFTQGGSAADRAGLQQLISSTLVFVNSYLLLHRSNRIVIIAAHAGKSAMLYPDPEQNDTTGSAEQAAKVNAGVMQRLQQLSDAPLDPAKPNRTAIAASLSRSLCFINRAINEEPDLRPRILVIQKSPDVSEHYIAIMNGIFSAQKKNVAVDACILTTEHSSFMQQAAYLTGGIYYKPNDHSGLLQYLISIYLPDPFMRKLLKLPSQDSVDFRAMCFCHREVISTAYVCPVCLSLFCEFRPICSTCGIRSHIQPKKNGLHKKRLRVD</sequence>
<keyword evidence="5 10" id="KW-0378">Hydrolase</keyword>
<feature type="chain" id="PRO_5035935761" description="General transcription factor IIH subunit 3" evidence="13">
    <location>
        <begin position="22"/>
        <end position="692"/>
    </location>
</feature>
<dbReference type="GO" id="GO:0000439">
    <property type="term" value="C:transcription factor TFIIH core complex"/>
    <property type="evidence" value="ECO:0007669"/>
    <property type="project" value="UniProtKB-UniRule"/>
</dbReference>
<evidence type="ECO:0000256" key="8">
    <source>
        <dbReference type="ARBA" id="ARBA00023242"/>
    </source>
</evidence>
<keyword evidence="7 11" id="KW-0234">DNA repair</keyword>
<evidence type="ECO:0000256" key="9">
    <source>
        <dbReference type="RuleBase" id="RU004335"/>
    </source>
</evidence>
<dbReference type="GO" id="GO:0006355">
    <property type="term" value="P:regulation of DNA-templated transcription"/>
    <property type="evidence" value="ECO:0007669"/>
    <property type="project" value="InterPro"/>
</dbReference>
<evidence type="ECO:0000256" key="11">
    <source>
        <dbReference type="RuleBase" id="RU368090"/>
    </source>
</evidence>
<evidence type="ECO:0000256" key="7">
    <source>
        <dbReference type="ARBA" id="ARBA00023204"/>
    </source>
</evidence>
<protein>
    <recommendedName>
        <fullName evidence="16">General transcription factor IIH subunit 3</fullName>
    </recommendedName>
</protein>
<comment type="similarity">
    <text evidence="11">Belongs to the TFB4 family.</text>
</comment>
<dbReference type="GO" id="GO:0008270">
    <property type="term" value="F:zinc ion binding"/>
    <property type="evidence" value="ECO:0007669"/>
    <property type="project" value="UniProtKB-KW"/>
</dbReference>
<dbReference type="VEuPathDB" id="FungiDB:PC110_g5032"/>
<dbReference type="Pfam" id="PF00332">
    <property type="entry name" value="Glyco_hydro_17"/>
    <property type="match status" value="2"/>
</dbReference>
<dbReference type="GO" id="GO:0004553">
    <property type="term" value="F:hydrolase activity, hydrolyzing O-glycosyl compounds"/>
    <property type="evidence" value="ECO:0007669"/>
    <property type="project" value="InterPro"/>
</dbReference>
<dbReference type="InterPro" id="IPR000490">
    <property type="entry name" value="Glyco_hydro_17"/>
</dbReference>
<dbReference type="GO" id="GO:0005675">
    <property type="term" value="C:transcription factor TFIIH holo complex"/>
    <property type="evidence" value="ECO:0007669"/>
    <property type="project" value="UniProtKB-UniRule"/>
</dbReference>
<keyword evidence="11" id="KW-0863">Zinc-finger</keyword>
<gene>
    <name evidence="14" type="ORF">JG687_00001184</name>
</gene>
<keyword evidence="8 11" id="KW-0539">Nucleus</keyword>
<dbReference type="AlphaFoldDB" id="A0A8T1UYU0"/>
<dbReference type="PANTHER" id="PTHR12831:SF0">
    <property type="entry name" value="GENERAL TRANSCRIPTION FACTOR IIH SUBUNIT 3"/>
    <property type="match status" value="1"/>
</dbReference>
<accession>A0A8T1UYU0</accession>
<name>A0A8T1UYU0_9STRA</name>
<evidence type="ECO:0000256" key="3">
    <source>
        <dbReference type="ARBA" id="ARBA00022723"/>
    </source>
</evidence>
<comment type="similarity">
    <text evidence="2 9">Belongs to the glycosyl hydrolase 17 family.</text>
</comment>
<dbReference type="OrthoDB" id="17307at2759"/>
<comment type="caution">
    <text evidence="14">The sequence shown here is derived from an EMBL/GenBank/DDBJ whole genome shotgun (WGS) entry which is preliminary data.</text>
</comment>
<feature type="compositionally biased region" description="Low complexity" evidence="12">
    <location>
        <begin position="312"/>
        <end position="372"/>
    </location>
</feature>
<evidence type="ECO:0000256" key="2">
    <source>
        <dbReference type="ARBA" id="ARBA00008773"/>
    </source>
</evidence>
<dbReference type="PANTHER" id="PTHR12831">
    <property type="entry name" value="TRANSCRIPTION INITIATION FACTOR IIH TFIIH , POLYPEPTIDE 3-RELATED"/>
    <property type="match status" value="1"/>
</dbReference>
<keyword evidence="3 11" id="KW-0479">Metal-binding</keyword>
<dbReference type="VEuPathDB" id="FungiDB:PC110_g5033"/>
<evidence type="ECO:0000313" key="15">
    <source>
        <dbReference type="Proteomes" id="UP000688947"/>
    </source>
</evidence>
<evidence type="ECO:0000256" key="6">
    <source>
        <dbReference type="ARBA" id="ARBA00022833"/>
    </source>
</evidence>
<dbReference type="Pfam" id="PF03850">
    <property type="entry name" value="Tfb4"/>
    <property type="match status" value="1"/>
</dbReference>
<keyword evidence="4 11" id="KW-0227">DNA damage</keyword>